<protein>
    <recommendedName>
        <fullName evidence="3">DUF3606 domain-containing protein</fullName>
    </recommendedName>
</protein>
<sequence>MADETPVPIPHDRTRIDVTRSAEMRYWTHKFAVSDDELLAAVAAVGDEAGKVCAFLQEEDRGDHATRH</sequence>
<dbReference type="Proteomes" id="UP000035352">
    <property type="component" value="Chromosome"/>
</dbReference>
<organism evidence="1 2">
    <name type="scientific">Caldimonas brevitalea</name>
    <dbReference type="NCBI Taxonomy" id="413882"/>
    <lineage>
        <taxon>Bacteria</taxon>
        <taxon>Pseudomonadati</taxon>
        <taxon>Pseudomonadota</taxon>
        <taxon>Betaproteobacteria</taxon>
        <taxon>Burkholderiales</taxon>
        <taxon>Sphaerotilaceae</taxon>
        <taxon>Caldimonas</taxon>
    </lineage>
</organism>
<gene>
    <name evidence="1" type="ORF">AAW51_0539</name>
</gene>
<dbReference type="InterPro" id="IPR022037">
    <property type="entry name" value="DUF3606"/>
</dbReference>
<dbReference type="OrthoDB" id="7030114at2"/>
<evidence type="ECO:0000313" key="1">
    <source>
        <dbReference type="EMBL" id="AKJ27230.1"/>
    </source>
</evidence>
<evidence type="ECO:0008006" key="3">
    <source>
        <dbReference type="Google" id="ProtNLM"/>
    </source>
</evidence>
<dbReference type="AlphaFoldDB" id="A0A0G3BL14"/>
<keyword evidence="2" id="KW-1185">Reference proteome</keyword>
<name>A0A0G3BL14_9BURK</name>
<dbReference type="STRING" id="413882.AAW51_0539"/>
<dbReference type="EMBL" id="CP011371">
    <property type="protein sequence ID" value="AKJ27230.1"/>
    <property type="molecule type" value="Genomic_DNA"/>
</dbReference>
<dbReference type="RefSeq" id="WP_047193382.1">
    <property type="nucleotide sequence ID" value="NZ_CP011371.1"/>
</dbReference>
<reference evidence="1 2" key="1">
    <citation type="submission" date="2015-05" db="EMBL/GenBank/DDBJ databases">
        <authorList>
            <person name="Tang B."/>
            <person name="Yu Y."/>
        </authorList>
    </citation>
    <scope>NUCLEOTIDE SEQUENCE [LARGE SCALE GENOMIC DNA]</scope>
    <source>
        <strain evidence="1 2">DSM 7029</strain>
    </source>
</reference>
<proteinExistence type="predicted"/>
<dbReference type="Pfam" id="PF12244">
    <property type="entry name" value="DUF3606"/>
    <property type="match status" value="1"/>
</dbReference>
<dbReference type="KEGG" id="pbh:AAW51_0539"/>
<evidence type="ECO:0000313" key="2">
    <source>
        <dbReference type="Proteomes" id="UP000035352"/>
    </source>
</evidence>
<accession>A0A0G3BL14</accession>